<dbReference type="RefSeq" id="WP_190258587.1">
    <property type="nucleotide sequence ID" value="NZ_QFGA01000002.1"/>
</dbReference>
<evidence type="ECO:0000313" key="7">
    <source>
        <dbReference type="EMBL" id="TEB05890.1"/>
    </source>
</evidence>
<dbReference type="GO" id="GO:0046872">
    <property type="term" value="F:metal ion binding"/>
    <property type="evidence" value="ECO:0007669"/>
    <property type="project" value="UniProtKB-KW"/>
</dbReference>
<gene>
    <name evidence="7" type="primary">glpC_2</name>
    <name evidence="7" type="ORF">Psch_02932</name>
</gene>
<dbReference type="GO" id="GO:0005886">
    <property type="term" value="C:plasma membrane"/>
    <property type="evidence" value="ECO:0007669"/>
    <property type="project" value="TreeGrafter"/>
</dbReference>
<dbReference type="Proteomes" id="UP000298324">
    <property type="component" value="Unassembled WGS sequence"/>
</dbReference>
<feature type="domain" description="Cysteine-rich" evidence="6">
    <location>
        <begin position="177"/>
        <end position="258"/>
    </location>
</feature>
<dbReference type="EMBL" id="QFGA01000002">
    <property type="protein sequence ID" value="TEB05890.1"/>
    <property type="molecule type" value="Genomic_DNA"/>
</dbReference>
<feature type="domain" description="Cysteine-rich" evidence="6">
    <location>
        <begin position="342"/>
        <end position="418"/>
    </location>
</feature>
<dbReference type="SUPFAM" id="SSF46548">
    <property type="entry name" value="alpha-helical ferredoxin"/>
    <property type="match status" value="1"/>
</dbReference>
<reference evidence="7 8" key="1">
    <citation type="journal article" date="2018" name="Environ. Microbiol.">
        <title>Novel energy conservation strategies and behaviour of Pelotomaculum schinkii driving syntrophic propionate catabolism.</title>
        <authorList>
            <person name="Hidalgo-Ahumada C.A.P."/>
            <person name="Nobu M.K."/>
            <person name="Narihiro T."/>
            <person name="Tamaki H."/>
            <person name="Liu W.T."/>
            <person name="Kamagata Y."/>
            <person name="Stams A.J.M."/>
            <person name="Imachi H."/>
            <person name="Sousa D.Z."/>
        </authorList>
    </citation>
    <scope>NUCLEOTIDE SEQUENCE [LARGE SCALE GENOMIC DNA]</scope>
    <source>
        <strain evidence="7 8">HH</strain>
    </source>
</reference>
<dbReference type="PANTHER" id="PTHR43255">
    <property type="entry name" value="IRON-SULFUR-BINDING OXIDOREDUCTASE FADF-RELATED-RELATED"/>
    <property type="match status" value="1"/>
</dbReference>
<dbReference type="GO" id="GO:0051539">
    <property type="term" value="F:4 iron, 4 sulfur cluster binding"/>
    <property type="evidence" value="ECO:0007669"/>
    <property type="project" value="UniProtKB-KW"/>
</dbReference>
<evidence type="ECO:0000256" key="4">
    <source>
        <dbReference type="ARBA" id="ARBA00023004"/>
    </source>
</evidence>
<keyword evidence="1" id="KW-0004">4Fe-4S</keyword>
<keyword evidence="4" id="KW-0408">Iron</keyword>
<dbReference type="GO" id="GO:0016491">
    <property type="term" value="F:oxidoreductase activity"/>
    <property type="evidence" value="ECO:0007669"/>
    <property type="project" value="UniProtKB-KW"/>
</dbReference>
<dbReference type="InterPro" id="IPR051460">
    <property type="entry name" value="HdrC_iron-sulfur_subunit"/>
</dbReference>
<comment type="caution">
    <text evidence="7">The sequence shown here is derived from an EMBL/GenBank/DDBJ whole genome shotgun (WGS) entry which is preliminary data.</text>
</comment>
<evidence type="ECO:0000256" key="1">
    <source>
        <dbReference type="ARBA" id="ARBA00022485"/>
    </source>
</evidence>
<evidence type="ECO:0000256" key="3">
    <source>
        <dbReference type="ARBA" id="ARBA00023002"/>
    </source>
</evidence>
<name>A0A4Y7RB22_9FIRM</name>
<protein>
    <submittedName>
        <fullName evidence="7">Anaerobic glycerol-3-phosphate dehydrogenase subunit C</fullName>
    </submittedName>
</protein>
<dbReference type="Pfam" id="PF02754">
    <property type="entry name" value="CCG"/>
    <property type="match status" value="2"/>
</dbReference>
<dbReference type="AlphaFoldDB" id="A0A4Y7RB22"/>
<evidence type="ECO:0000259" key="6">
    <source>
        <dbReference type="Pfam" id="PF02754"/>
    </source>
</evidence>
<sequence>MSRINELNKERYDTPKEKVALDVKNLKNFRYDMDHCIKCKGGYWVDHTYSPGMKFTTRCPSGVWNDFEAYNCAGKMRIGIALDEGQLPWSDKLLEVLYACTLCGACDVGCKRNLDLEIGLTLEAMRVKAVKDGAGPMPAHKKIAQNIEKSHNQFGSPHGNRGKWLTKDIKVAEKADVLYFAGCSASYTNPEIGQATAKILNASGTPFSLLQDEWCCGNTLYSVGMIDEATAIARRNVEAVKAADAKTLLTSCAECYRMWKVDYPKMLGISTDDLGFKVAHLLEFADEAFAGGSLKPAKSVNLNLTYHDACGVSRLCDPWTPWSGERGWMGCIEPRLHRRRGTSGLYAQPRNILKAIPGLNLIEMPRLRENAFCCGAGRGTKEAFPDLAGSSARERLDEVREVGAEALVAACPFCKNNFSQAAKANGEKLQVLDISEVILASL</sequence>
<accession>A0A4Y7RB22</accession>
<keyword evidence="8" id="KW-1185">Reference proteome</keyword>
<keyword evidence="2" id="KW-0479">Metal-binding</keyword>
<keyword evidence="5" id="KW-0411">Iron-sulfur</keyword>
<dbReference type="InterPro" id="IPR004017">
    <property type="entry name" value="Cys_rich_dom"/>
</dbReference>
<evidence type="ECO:0000256" key="5">
    <source>
        <dbReference type="ARBA" id="ARBA00023014"/>
    </source>
</evidence>
<proteinExistence type="predicted"/>
<dbReference type="PANTHER" id="PTHR43255:SF1">
    <property type="entry name" value="IRON-SULFUR-BINDING OXIDOREDUCTASE FADF-RELATED"/>
    <property type="match status" value="1"/>
</dbReference>
<organism evidence="7 8">
    <name type="scientific">Pelotomaculum schinkii</name>
    <dbReference type="NCBI Taxonomy" id="78350"/>
    <lineage>
        <taxon>Bacteria</taxon>
        <taxon>Bacillati</taxon>
        <taxon>Bacillota</taxon>
        <taxon>Clostridia</taxon>
        <taxon>Eubacteriales</taxon>
        <taxon>Desulfotomaculaceae</taxon>
        <taxon>Pelotomaculum</taxon>
    </lineage>
</organism>
<evidence type="ECO:0000256" key="2">
    <source>
        <dbReference type="ARBA" id="ARBA00022723"/>
    </source>
</evidence>
<evidence type="ECO:0000313" key="8">
    <source>
        <dbReference type="Proteomes" id="UP000298324"/>
    </source>
</evidence>
<keyword evidence="3" id="KW-0560">Oxidoreductase</keyword>